<protein>
    <submittedName>
        <fullName evidence="2">Uncharacterized protein</fullName>
    </submittedName>
</protein>
<feature type="region of interest" description="Disordered" evidence="1">
    <location>
        <begin position="237"/>
        <end position="285"/>
    </location>
</feature>
<sequence length="285" mass="32913">MSINMLTAHGISMQSASLACRENFRQYLQKPDLKQEFVSAWQRDYNSVPDNIREDEETKGELHQRLDDLRERLWDICDKRKEEAEQERAGVIDDSWLDDHTAVLINHYSALMQIEVGHFQDSLCLLRDYYSAMCKTAFPESTRGFSRVPLIDITADDHVELEEPKIPAPVPSERLAKSAEEKDSEMEDQKKTKLFPLVSCRSPASEQLRQVLHHPDEKLLQEFFQTALSAIRSMVLAETQQREEEEGDEEQKQMEAQRVQTSNSATDNKKAGKKKGEEKPPLRHL</sequence>
<gene>
    <name evidence="2" type="ORF">G5714_006400</name>
</gene>
<evidence type="ECO:0000313" key="2">
    <source>
        <dbReference type="EMBL" id="KAF4113855.1"/>
    </source>
</evidence>
<comment type="caution">
    <text evidence="2">The sequence shown here is derived from an EMBL/GenBank/DDBJ whole genome shotgun (WGS) entry which is preliminary data.</text>
</comment>
<organism evidence="2 3">
    <name type="scientific">Onychostoma macrolepis</name>
    <dbReference type="NCBI Taxonomy" id="369639"/>
    <lineage>
        <taxon>Eukaryota</taxon>
        <taxon>Metazoa</taxon>
        <taxon>Chordata</taxon>
        <taxon>Craniata</taxon>
        <taxon>Vertebrata</taxon>
        <taxon>Euteleostomi</taxon>
        <taxon>Actinopterygii</taxon>
        <taxon>Neopterygii</taxon>
        <taxon>Teleostei</taxon>
        <taxon>Ostariophysi</taxon>
        <taxon>Cypriniformes</taxon>
        <taxon>Cyprinidae</taxon>
        <taxon>Acrossocheilinae</taxon>
        <taxon>Onychostoma</taxon>
    </lineage>
</organism>
<keyword evidence="3" id="KW-1185">Reference proteome</keyword>
<feature type="compositionally biased region" description="Basic and acidic residues" evidence="1">
    <location>
        <begin position="267"/>
        <end position="285"/>
    </location>
</feature>
<feature type="compositionally biased region" description="Basic and acidic residues" evidence="1">
    <location>
        <begin position="174"/>
        <end position="191"/>
    </location>
</feature>
<dbReference type="GO" id="GO:0097225">
    <property type="term" value="C:sperm midpiece"/>
    <property type="evidence" value="ECO:0007669"/>
    <property type="project" value="TreeGrafter"/>
</dbReference>
<name>A0A7J6D3T0_9TELE</name>
<proteinExistence type="predicted"/>
<dbReference type="AlphaFoldDB" id="A0A7J6D3T0"/>
<accession>A0A7J6D3T0</accession>
<evidence type="ECO:0000256" key="1">
    <source>
        <dbReference type="SAM" id="MobiDB-lite"/>
    </source>
</evidence>
<feature type="region of interest" description="Disordered" evidence="1">
    <location>
        <begin position="165"/>
        <end position="192"/>
    </location>
</feature>
<dbReference type="GO" id="GO:0002177">
    <property type="term" value="C:manchette"/>
    <property type="evidence" value="ECO:0007669"/>
    <property type="project" value="TreeGrafter"/>
</dbReference>
<dbReference type="GO" id="GO:0007288">
    <property type="term" value="P:sperm axoneme assembly"/>
    <property type="evidence" value="ECO:0007669"/>
    <property type="project" value="TreeGrafter"/>
</dbReference>
<evidence type="ECO:0000313" key="3">
    <source>
        <dbReference type="Proteomes" id="UP000579812"/>
    </source>
</evidence>
<dbReference type="EMBL" id="JAAMOB010000005">
    <property type="protein sequence ID" value="KAF4113855.1"/>
    <property type="molecule type" value="Genomic_DNA"/>
</dbReference>
<dbReference type="PANTHER" id="PTHR14919">
    <property type="entry name" value="KPL2-RELATED"/>
    <property type="match status" value="1"/>
</dbReference>
<dbReference type="InterPro" id="IPR052634">
    <property type="entry name" value="Sperm_flagellar-bone_growth"/>
</dbReference>
<reference evidence="2 3" key="1">
    <citation type="submission" date="2020-04" db="EMBL/GenBank/DDBJ databases">
        <title>Chromosome-level genome assembly of a cyprinid fish Onychostoma macrolepis by integration of Nanopore Sequencing, Bionano and Hi-C technology.</title>
        <authorList>
            <person name="Wang D."/>
        </authorList>
    </citation>
    <scope>NUCLEOTIDE SEQUENCE [LARGE SCALE GENOMIC DNA]</scope>
    <source>
        <strain evidence="2">SWU-2019</strain>
        <tissue evidence="2">Muscle</tissue>
    </source>
</reference>
<dbReference type="PANTHER" id="PTHR14919:SF0">
    <property type="entry name" value="SPERM FLAGELLAR PROTEIN 2"/>
    <property type="match status" value="1"/>
</dbReference>
<dbReference type="Proteomes" id="UP000579812">
    <property type="component" value="Unassembled WGS sequence"/>
</dbReference>